<dbReference type="GO" id="GO:0050699">
    <property type="term" value="F:WW domain binding"/>
    <property type="evidence" value="ECO:0007669"/>
    <property type="project" value="UniProtKB-ARBA"/>
</dbReference>
<evidence type="ECO:0000256" key="7">
    <source>
        <dbReference type="ARBA" id="ARBA00022833"/>
    </source>
</evidence>
<gene>
    <name evidence="16" type="ORF">TELCIR_20925</name>
</gene>
<dbReference type="InterPro" id="IPR000433">
    <property type="entry name" value="Znf_ZZ"/>
</dbReference>
<evidence type="ECO:0000256" key="9">
    <source>
        <dbReference type="ARBA" id="ARBA00023136"/>
    </source>
</evidence>
<keyword evidence="6 13" id="KW-0863">Zinc-finger</keyword>
<dbReference type="SUPFAM" id="SSF57850">
    <property type="entry name" value="RING/U-box"/>
    <property type="match status" value="1"/>
</dbReference>
<comment type="subunit">
    <text evidence="11">Component of the dystrophin associated protein complex (DAPC). Interacts with Dg, via the Dg WW domain binding sites.</text>
</comment>
<dbReference type="Gene3D" id="3.30.60.90">
    <property type="match status" value="1"/>
</dbReference>
<evidence type="ECO:0000256" key="1">
    <source>
        <dbReference type="ARBA" id="ARBA00004245"/>
    </source>
</evidence>
<comment type="subcellular location">
    <subcellularLocation>
        <location evidence="2">Cell membrane</location>
        <location evidence="2">Sarcolemma</location>
        <topology evidence="2">Peripheral membrane protein</topology>
        <orientation evidence="2">Cytoplasmic side</orientation>
    </subcellularLocation>
    <subcellularLocation>
        <location evidence="1">Cytoplasm</location>
        <location evidence="1">Cytoskeleton</location>
    </subcellularLocation>
</comment>
<dbReference type="Pfam" id="PF00569">
    <property type="entry name" value="ZZ"/>
    <property type="match status" value="1"/>
</dbReference>
<dbReference type="InterPro" id="IPR043145">
    <property type="entry name" value="Znf_ZZ_sf"/>
</dbReference>
<evidence type="ECO:0000256" key="12">
    <source>
        <dbReference type="ARBA" id="ARBA00083840"/>
    </source>
</evidence>
<keyword evidence="4" id="KW-0963">Cytoplasm</keyword>
<keyword evidence="17" id="KW-1185">Reference proteome</keyword>
<keyword evidence="9" id="KW-0472">Membrane</keyword>
<accession>A0A2G9TI85</accession>
<feature type="coiled-coil region" evidence="14">
    <location>
        <begin position="20"/>
        <end position="47"/>
    </location>
</feature>
<feature type="non-terminal residue" evidence="16">
    <location>
        <position position="1"/>
    </location>
</feature>
<name>A0A2G9TI85_TELCI</name>
<dbReference type="GO" id="GO:0031594">
    <property type="term" value="C:neuromuscular junction"/>
    <property type="evidence" value="ECO:0007669"/>
    <property type="project" value="UniProtKB-ARBA"/>
</dbReference>
<dbReference type="GO" id="GO:0030010">
    <property type="term" value="P:establishment of cell polarity"/>
    <property type="evidence" value="ECO:0007669"/>
    <property type="project" value="UniProtKB-ARBA"/>
</dbReference>
<feature type="domain" description="ZZ-type" evidence="15">
    <location>
        <begin position="164"/>
        <end position="218"/>
    </location>
</feature>
<dbReference type="FunFam" id="3.30.60.90:FF:000001">
    <property type="entry name" value="Dystrophin isoform 2"/>
    <property type="match status" value="1"/>
</dbReference>
<dbReference type="GO" id="GO:0007274">
    <property type="term" value="P:neuromuscular synaptic transmission"/>
    <property type="evidence" value="ECO:0007669"/>
    <property type="project" value="UniProtKB-ARBA"/>
</dbReference>
<evidence type="ECO:0000313" key="17">
    <source>
        <dbReference type="Proteomes" id="UP000230423"/>
    </source>
</evidence>
<dbReference type="EMBL" id="KZ364428">
    <property type="protein sequence ID" value="PIO57655.1"/>
    <property type="molecule type" value="Genomic_DNA"/>
</dbReference>
<organism evidence="16 17">
    <name type="scientific">Teladorsagia circumcincta</name>
    <name type="common">Brown stomach worm</name>
    <name type="synonym">Ostertagia circumcincta</name>
    <dbReference type="NCBI Taxonomy" id="45464"/>
    <lineage>
        <taxon>Eukaryota</taxon>
        <taxon>Metazoa</taxon>
        <taxon>Ecdysozoa</taxon>
        <taxon>Nematoda</taxon>
        <taxon>Chromadorea</taxon>
        <taxon>Rhabditida</taxon>
        <taxon>Rhabditina</taxon>
        <taxon>Rhabditomorpha</taxon>
        <taxon>Strongyloidea</taxon>
        <taxon>Trichostrongylidae</taxon>
        <taxon>Teladorsagia</taxon>
    </lineage>
</organism>
<evidence type="ECO:0000256" key="6">
    <source>
        <dbReference type="ARBA" id="ARBA00022771"/>
    </source>
</evidence>
<proteinExistence type="predicted"/>
<dbReference type="PANTHER" id="PTHR12268:SF14">
    <property type="entry name" value="DYSTROPHIN-1"/>
    <property type="match status" value="1"/>
</dbReference>
<evidence type="ECO:0000256" key="3">
    <source>
        <dbReference type="ARBA" id="ARBA00022475"/>
    </source>
</evidence>
<evidence type="ECO:0000256" key="13">
    <source>
        <dbReference type="PROSITE-ProRule" id="PRU00228"/>
    </source>
</evidence>
<dbReference type="GO" id="GO:0048172">
    <property type="term" value="P:regulation of short-term neuronal synaptic plasticity"/>
    <property type="evidence" value="ECO:0007669"/>
    <property type="project" value="UniProtKB-ARBA"/>
</dbReference>
<keyword evidence="8" id="KW-0106">Calcium</keyword>
<sequence length="218" mass="24858">AVESEVEQLRPVERLRLEELKDARRHCESLTNRVADLRIHVDDANDADDIAPLPTALTPPFLQGVKYMMDSHYVIFNLVAQDGQADQKHIALLLYDLIQIPRLVGEAAAFGGSNVEPSVRSCFETVRLAPTIGMAPFLDWMKQEPQSVVWLPVMHRLATAEFAKHQAKCNVCKMFPIIGLRYRCLRCFNLDLCQNCFFSQRTAKKHKLKHPMQEYAVP</sequence>
<dbReference type="Pfam" id="PF09069">
    <property type="entry name" value="EF-hand_3"/>
    <property type="match status" value="1"/>
</dbReference>
<dbReference type="GO" id="GO:0048790">
    <property type="term" value="P:maintenance of presynaptic active zone structure"/>
    <property type="evidence" value="ECO:0007669"/>
    <property type="project" value="UniProtKB-ARBA"/>
</dbReference>
<dbReference type="AlphaFoldDB" id="A0A2G9TI85"/>
<evidence type="ECO:0000256" key="14">
    <source>
        <dbReference type="SAM" id="Coils"/>
    </source>
</evidence>
<dbReference type="Proteomes" id="UP000230423">
    <property type="component" value="Unassembled WGS sequence"/>
</dbReference>
<protein>
    <recommendedName>
        <fullName evidence="12">Protein detached</fullName>
    </recommendedName>
</protein>
<dbReference type="GO" id="GO:0005856">
    <property type="term" value="C:cytoskeleton"/>
    <property type="evidence" value="ECO:0007669"/>
    <property type="project" value="UniProtKB-ARBA"/>
</dbReference>
<evidence type="ECO:0000256" key="5">
    <source>
        <dbReference type="ARBA" id="ARBA00022723"/>
    </source>
</evidence>
<dbReference type="SUPFAM" id="SSF47473">
    <property type="entry name" value="EF-hand"/>
    <property type="match status" value="1"/>
</dbReference>
<keyword evidence="5" id="KW-0479">Metal-binding</keyword>
<evidence type="ECO:0000313" key="16">
    <source>
        <dbReference type="EMBL" id="PIO57655.1"/>
    </source>
</evidence>
<reference evidence="16 17" key="1">
    <citation type="submission" date="2015-09" db="EMBL/GenBank/DDBJ databases">
        <title>Draft genome of the parasitic nematode Teladorsagia circumcincta isolate WARC Sus (inbred).</title>
        <authorList>
            <person name="Mitreva M."/>
        </authorList>
    </citation>
    <scope>NUCLEOTIDE SEQUENCE [LARGE SCALE GENOMIC DNA]</scope>
    <source>
        <strain evidence="16 17">S</strain>
    </source>
</reference>
<dbReference type="GO" id="GO:0016010">
    <property type="term" value="C:dystrophin-associated glycoprotein complex"/>
    <property type="evidence" value="ECO:0007669"/>
    <property type="project" value="UniProtKB-ARBA"/>
</dbReference>
<keyword evidence="10" id="KW-0206">Cytoskeleton</keyword>
<dbReference type="InterPro" id="IPR050774">
    <property type="entry name" value="KCMF1/Dystrophin"/>
</dbReference>
<dbReference type="Gene3D" id="1.10.238.10">
    <property type="entry name" value="EF-hand"/>
    <property type="match status" value="1"/>
</dbReference>
<dbReference type="OrthoDB" id="10057795at2759"/>
<dbReference type="PROSITE" id="PS50135">
    <property type="entry name" value="ZF_ZZ_2"/>
    <property type="match status" value="1"/>
</dbReference>
<dbReference type="GO" id="GO:0046928">
    <property type="term" value="P:regulation of neurotransmitter secretion"/>
    <property type="evidence" value="ECO:0007669"/>
    <property type="project" value="UniProtKB-ARBA"/>
</dbReference>
<keyword evidence="3" id="KW-1003">Cell membrane</keyword>
<dbReference type="SMART" id="SM00291">
    <property type="entry name" value="ZnF_ZZ"/>
    <property type="match status" value="1"/>
</dbReference>
<dbReference type="PANTHER" id="PTHR12268">
    <property type="entry name" value="E3 UBIQUITIN-PROTEIN LIGASE KCMF1"/>
    <property type="match status" value="1"/>
</dbReference>
<dbReference type="GO" id="GO:0008270">
    <property type="term" value="F:zinc ion binding"/>
    <property type="evidence" value="ECO:0007669"/>
    <property type="project" value="UniProtKB-KW"/>
</dbReference>
<dbReference type="CDD" id="cd02334">
    <property type="entry name" value="ZZ_dystrophin"/>
    <property type="match status" value="1"/>
</dbReference>
<evidence type="ECO:0000256" key="2">
    <source>
        <dbReference type="ARBA" id="ARBA00004278"/>
    </source>
</evidence>
<evidence type="ECO:0000256" key="8">
    <source>
        <dbReference type="ARBA" id="ARBA00022837"/>
    </source>
</evidence>
<dbReference type="GO" id="GO:0046716">
    <property type="term" value="P:muscle cell cellular homeostasis"/>
    <property type="evidence" value="ECO:0007669"/>
    <property type="project" value="UniProtKB-ARBA"/>
</dbReference>
<feature type="non-terminal residue" evidence="16">
    <location>
        <position position="218"/>
    </location>
</feature>
<dbReference type="InterPro" id="IPR011992">
    <property type="entry name" value="EF-hand-dom_pair"/>
</dbReference>
<evidence type="ECO:0000256" key="4">
    <source>
        <dbReference type="ARBA" id="ARBA00022490"/>
    </source>
</evidence>
<dbReference type="InterPro" id="IPR015154">
    <property type="entry name" value="EF-hand_dom_typ2"/>
</dbReference>
<dbReference type="GO" id="GO:0042383">
    <property type="term" value="C:sarcolemma"/>
    <property type="evidence" value="ECO:0007669"/>
    <property type="project" value="UniProtKB-SubCell"/>
</dbReference>
<dbReference type="PROSITE" id="PS01357">
    <property type="entry name" value="ZF_ZZ_1"/>
    <property type="match status" value="1"/>
</dbReference>
<keyword evidence="14" id="KW-0175">Coiled coil</keyword>
<evidence type="ECO:0000256" key="11">
    <source>
        <dbReference type="ARBA" id="ARBA00065906"/>
    </source>
</evidence>
<keyword evidence="7" id="KW-0862">Zinc</keyword>
<evidence type="ECO:0000256" key="10">
    <source>
        <dbReference type="ARBA" id="ARBA00023212"/>
    </source>
</evidence>
<evidence type="ECO:0000259" key="15">
    <source>
        <dbReference type="PROSITE" id="PS50135"/>
    </source>
</evidence>